<dbReference type="GO" id="GO:0007018">
    <property type="term" value="P:microtubule-based movement"/>
    <property type="evidence" value="ECO:0007669"/>
    <property type="project" value="InterPro"/>
</dbReference>
<dbReference type="GO" id="GO:0005524">
    <property type="term" value="F:ATP binding"/>
    <property type="evidence" value="ECO:0007669"/>
    <property type="project" value="UniProtKB-UniRule"/>
</dbReference>
<keyword evidence="2 3" id="KW-0505">Motor protein</keyword>
<dbReference type="SUPFAM" id="SSF47576">
    <property type="entry name" value="Calponin-homology domain, CH-domain"/>
    <property type="match status" value="1"/>
</dbReference>
<organism evidence="9 10">
    <name type="scientific">Phaseolus angularis</name>
    <name type="common">Azuki bean</name>
    <name type="synonym">Vigna angularis</name>
    <dbReference type="NCBI Taxonomy" id="3914"/>
    <lineage>
        <taxon>Eukaryota</taxon>
        <taxon>Viridiplantae</taxon>
        <taxon>Streptophyta</taxon>
        <taxon>Embryophyta</taxon>
        <taxon>Tracheophyta</taxon>
        <taxon>Spermatophyta</taxon>
        <taxon>Magnoliopsida</taxon>
        <taxon>eudicotyledons</taxon>
        <taxon>Gunneridae</taxon>
        <taxon>Pentapetalae</taxon>
        <taxon>rosids</taxon>
        <taxon>fabids</taxon>
        <taxon>Fabales</taxon>
        <taxon>Fabaceae</taxon>
        <taxon>Papilionoideae</taxon>
        <taxon>50 kb inversion clade</taxon>
        <taxon>NPAAA clade</taxon>
        <taxon>indigoferoid/millettioid clade</taxon>
        <taxon>Phaseoleae</taxon>
        <taxon>Vigna</taxon>
    </lineage>
</organism>
<dbReference type="GO" id="GO:0003777">
    <property type="term" value="F:microtubule motor activity"/>
    <property type="evidence" value="ECO:0007669"/>
    <property type="project" value="InterPro"/>
</dbReference>
<keyword evidence="4" id="KW-0175">Coiled coil</keyword>
<dbReference type="InterPro" id="IPR001932">
    <property type="entry name" value="PPM-type_phosphatase-like_dom"/>
</dbReference>
<dbReference type="Pfam" id="PF00225">
    <property type="entry name" value="Kinesin"/>
    <property type="match status" value="2"/>
</dbReference>
<dbReference type="CDD" id="cd00143">
    <property type="entry name" value="PP2Cc"/>
    <property type="match status" value="1"/>
</dbReference>
<dbReference type="SMART" id="SM00332">
    <property type="entry name" value="PP2Cc"/>
    <property type="match status" value="1"/>
</dbReference>
<feature type="region of interest" description="Disordered" evidence="5">
    <location>
        <begin position="189"/>
        <end position="222"/>
    </location>
</feature>
<evidence type="ECO:0000259" key="7">
    <source>
        <dbReference type="PROSITE" id="PS50067"/>
    </source>
</evidence>
<dbReference type="Proteomes" id="UP000743370">
    <property type="component" value="Unassembled WGS sequence"/>
</dbReference>
<reference evidence="9 10" key="1">
    <citation type="submission" date="2020-05" db="EMBL/GenBank/DDBJ databases">
        <title>Vigna angularis (adzuki bean) Var. LongXiaoDou No. 4 denovo assembly.</title>
        <authorList>
            <person name="Xiang H."/>
        </authorList>
    </citation>
    <scope>NUCLEOTIDE SEQUENCE [LARGE SCALE GENOMIC DNA]</scope>
    <source>
        <tissue evidence="9">Leaf</tissue>
    </source>
</reference>
<evidence type="ECO:0000256" key="3">
    <source>
        <dbReference type="PROSITE-ProRule" id="PRU00283"/>
    </source>
</evidence>
<gene>
    <name evidence="9" type="ORF">HKW66_Vig0056510</name>
</gene>
<dbReference type="InterPro" id="IPR001715">
    <property type="entry name" value="CH_dom"/>
</dbReference>
<dbReference type="Gene3D" id="3.40.850.10">
    <property type="entry name" value="Kinesin motor domain"/>
    <property type="match status" value="2"/>
</dbReference>
<dbReference type="PRINTS" id="PR00380">
    <property type="entry name" value="KINESINHEAVY"/>
</dbReference>
<dbReference type="SMART" id="SM00033">
    <property type="entry name" value="CH"/>
    <property type="match status" value="1"/>
</dbReference>
<dbReference type="SMART" id="SM00129">
    <property type="entry name" value="KISc"/>
    <property type="match status" value="1"/>
</dbReference>
<proteinExistence type="inferred from homology"/>
<evidence type="ECO:0000313" key="10">
    <source>
        <dbReference type="Proteomes" id="UP000743370"/>
    </source>
</evidence>
<feature type="coiled-coil region" evidence="4">
    <location>
        <begin position="722"/>
        <end position="749"/>
    </location>
</feature>
<dbReference type="InterPro" id="IPR027640">
    <property type="entry name" value="Kinesin-like_fam"/>
</dbReference>
<dbReference type="InterPro" id="IPR036872">
    <property type="entry name" value="CH_dom_sf"/>
</dbReference>
<dbReference type="PANTHER" id="PTHR47972:SF12">
    <property type="entry name" value="KINESIN-LIKE PROTEIN KIN-14H"/>
    <property type="match status" value="1"/>
</dbReference>
<dbReference type="Pfam" id="PF00307">
    <property type="entry name" value="CH"/>
    <property type="match status" value="1"/>
</dbReference>
<dbReference type="SUPFAM" id="SSF52540">
    <property type="entry name" value="P-loop containing nucleoside triphosphate hydrolases"/>
    <property type="match status" value="1"/>
</dbReference>
<feature type="domain" description="PPM-type phosphatase" evidence="8">
    <location>
        <begin position="1034"/>
        <end position="1174"/>
    </location>
</feature>
<dbReference type="InterPro" id="IPR036457">
    <property type="entry name" value="PPM-type-like_dom_sf"/>
</dbReference>
<dbReference type="PROSITE" id="PS50067">
    <property type="entry name" value="KINESIN_MOTOR_2"/>
    <property type="match status" value="1"/>
</dbReference>
<sequence>MATEPVLTFSLASVVEEVLQQHASRLDANSASRKTEETSLRRYEAAGWLRKTVGVVRGKDLPAEPSEGDFRIGLRSGIILCSVLNKIQPGTVSKVFEKPCDSVIIPDGTTSAYQYQENIKNFLVAVEEMGLPTFEVSDLEQGGNSERVVDCVLELKSYAERKVGGSASGKYSGVANAKPPISAKRITRKNSEPFMKSMSPLPSGDRDGGYMSDPGQDRSERGSFSLNSLVRQYLSDKNPEEILTAVESLLSKVMEECEHHMQIRCKMYKTTREDTAPCETECSISEAASINETVKEKEDEHAVQEEHDLQDKHDVKDEHDIRDEHDVKVERDIQDEHREENKREESCEKMCNEHEKSIHKKSISKQQNIVAQQNRNIQELKNIVHQTKQGMQLMQSEHQKEIINLSKHLYSLTCAASGYHKVLEENRKLYNVVQDLKGNIRVYCRVRPFLGGQPSHYSSVGNVEDGSISIITPSKYGKEGKKTFNFNRAFGPSATQGEVFADTQPLIRSVLDGYNVCIFAYGQTGSGKTFTMSGPDELNDETIDIRNSSLNGINVPDANLVRVSCTSDVISLMNLGHKNRAVGSTAMNDRSSRSHSCLTVHVQGKNLTSGGTIRGCMHLVDLAGSERADKTEATGDRLKEAQHINKSLSALGDVISALAQKSPHVPYRNSKLTQLLQDSLGGQAKTLMFVHISPEPEALGETLSTLKFAERVATVELGSARVNKDNSDVKELKEQIASLKAALARKEGEAEQFNNCNETPKHKSYASSPPVHRPSSGGSRRLSKDDSSSLDDQKNVASTLKRQSLDPHDMDANSPQWTSVTSERKEDDKESISGDWGDKISMNRNDSITSDDSVVGAWEVESKQSSPRLSLNFLSEPSKIDNSSNKKDNQDNEDLRRPSFDMTTTDESDEHEIATVTSDSSESDLHWPPQIPKPITISSGLGIKAKKKTNLRSIKNADSRSMIPSFIPAPVPVHVPVPVPVSSRKQQPVTQGRKPPGSSDVRRRFGNSAKTELSRTKSSPVPLGTLIGREIRNGRVEKPFVKYGQSGLAKKGEDYFLIKTDCLRVPGDASTAFSVFAVGPLRCWPGGLCLSRSIGDTDVGEFIVPIPHVKQVKLSNAGGRLIIASDGIWDALSSDMAAQSCRGLPADLAAKLVVKEALRSRGLKDDTTCLVVDIIPSDLPVLPPTPRKKHNMLTSLLFFGKKSENTVNKGTNKLSAVGVVEELFEEGSAMLTERLGKDFPLNKNSGIFRCAVCQVDQPPGDGLSVNSGPFFSPASNPWEGPFLCTNCRKKKDAMEGKRPSKTTVIA</sequence>
<feature type="compositionally biased region" description="Polar residues" evidence="5">
    <location>
        <begin position="1008"/>
        <end position="1019"/>
    </location>
</feature>
<evidence type="ECO:0000259" key="6">
    <source>
        <dbReference type="PROSITE" id="PS50021"/>
    </source>
</evidence>
<dbReference type="CDD" id="cd21203">
    <property type="entry name" value="CH_AtKIN14-like"/>
    <property type="match status" value="1"/>
</dbReference>
<name>A0A8T0L8S0_PHAAN</name>
<dbReference type="Pfam" id="PF00481">
    <property type="entry name" value="PP2C"/>
    <property type="match status" value="1"/>
</dbReference>
<dbReference type="InterPro" id="IPR027417">
    <property type="entry name" value="P-loop_NTPase"/>
</dbReference>
<keyword evidence="3" id="KW-0067">ATP-binding</keyword>
<feature type="region of interest" description="Disordered" evidence="5">
    <location>
        <begin position="295"/>
        <end position="348"/>
    </location>
</feature>
<evidence type="ECO:0000313" key="9">
    <source>
        <dbReference type="EMBL" id="KAG2406395.1"/>
    </source>
</evidence>
<feature type="domain" description="Calponin-homology (CH)" evidence="6">
    <location>
        <begin position="39"/>
        <end position="160"/>
    </location>
</feature>
<feature type="compositionally biased region" description="Basic and acidic residues" evidence="5">
    <location>
        <begin position="884"/>
        <end position="899"/>
    </location>
</feature>
<feature type="compositionally biased region" description="Polar residues" evidence="5">
    <location>
        <begin position="842"/>
        <end position="852"/>
    </location>
</feature>
<dbReference type="InterPro" id="IPR036961">
    <property type="entry name" value="Kinesin_motor_dom_sf"/>
</dbReference>
<dbReference type="PANTHER" id="PTHR47972">
    <property type="entry name" value="KINESIN-LIKE PROTEIN KLP-3"/>
    <property type="match status" value="1"/>
</dbReference>
<dbReference type="FunFam" id="3.40.850.10:FF:000178">
    <property type="entry name" value="Kinesin-related protein3"/>
    <property type="match status" value="1"/>
</dbReference>
<comment type="caution">
    <text evidence="9">The sequence shown here is derived from an EMBL/GenBank/DDBJ whole genome shotgun (WGS) entry which is preliminary data.</text>
</comment>
<keyword evidence="3" id="KW-0547">Nucleotide-binding</keyword>
<dbReference type="EMBL" id="JABFOF010000002">
    <property type="protein sequence ID" value="KAG2406395.1"/>
    <property type="molecule type" value="Genomic_DNA"/>
</dbReference>
<dbReference type="Gene3D" id="1.10.418.10">
    <property type="entry name" value="Calponin-like domain"/>
    <property type="match status" value="1"/>
</dbReference>
<feature type="region of interest" description="Disordered" evidence="5">
    <location>
        <begin position="749"/>
        <end position="911"/>
    </location>
</feature>
<dbReference type="InterPro" id="IPR001752">
    <property type="entry name" value="Kinesin_motor_dom"/>
</dbReference>
<accession>A0A8T0L8S0</accession>
<feature type="compositionally biased region" description="Basic and acidic residues" evidence="5">
    <location>
        <begin position="782"/>
        <end position="794"/>
    </location>
</feature>
<feature type="region of interest" description="Disordered" evidence="5">
    <location>
        <begin position="978"/>
        <end position="1021"/>
    </location>
</feature>
<dbReference type="GO" id="GO:0008017">
    <property type="term" value="F:microtubule binding"/>
    <property type="evidence" value="ECO:0007669"/>
    <property type="project" value="InterPro"/>
</dbReference>
<comment type="similarity">
    <text evidence="1">Belongs to the TRAFAC class myosin-kinesin ATPase superfamily. Kinesin family. KIN-14 subfamily.</text>
</comment>
<dbReference type="PROSITE" id="PS50021">
    <property type="entry name" value="CH"/>
    <property type="match status" value="1"/>
</dbReference>
<evidence type="ECO:0000256" key="4">
    <source>
        <dbReference type="SAM" id="Coils"/>
    </source>
</evidence>
<dbReference type="PROSITE" id="PS51746">
    <property type="entry name" value="PPM_2"/>
    <property type="match status" value="1"/>
</dbReference>
<dbReference type="Gene3D" id="3.60.40.10">
    <property type="entry name" value="PPM-type phosphatase domain"/>
    <property type="match status" value="1"/>
</dbReference>
<protein>
    <submittedName>
        <fullName evidence="9">Kinesin-like protein</fullName>
    </submittedName>
</protein>
<feature type="domain" description="Kinesin motor" evidence="7">
    <location>
        <begin position="439"/>
        <end position="715"/>
    </location>
</feature>
<dbReference type="SUPFAM" id="SSF81606">
    <property type="entry name" value="PP2C-like"/>
    <property type="match status" value="1"/>
</dbReference>
<evidence type="ECO:0000256" key="2">
    <source>
        <dbReference type="ARBA" id="ARBA00023175"/>
    </source>
</evidence>
<feature type="binding site" evidence="3">
    <location>
        <begin position="522"/>
        <end position="529"/>
    </location>
    <ligand>
        <name>ATP</name>
        <dbReference type="ChEBI" id="CHEBI:30616"/>
    </ligand>
</feature>
<evidence type="ECO:0000256" key="1">
    <source>
        <dbReference type="ARBA" id="ARBA00010899"/>
    </source>
</evidence>
<feature type="compositionally biased region" description="Polar residues" evidence="5">
    <location>
        <begin position="863"/>
        <end position="875"/>
    </location>
</feature>
<evidence type="ECO:0000256" key="5">
    <source>
        <dbReference type="SAM" id="MobiDB-lite"/>
    </source>
</evidence>
<feature type="compositionally biased region" description="Basic and acidic residues" evidence="5">
    <location>
        <begin position="822"/>
        <end position="838"/>
    </location>
</feature>
<evidence type="ECO:0000259" key="8">
    <source>
        <dbReference type="PROSITE" id="PS51746"/>
    </source>
</evidence>
<dbReference type="GO" id="GO:0015630">
    <property type="term" value="C:microtubule cytoskeleton"/>
    <property type="evidence" value="ECO:0007669"/>
    <property type="project" value="TreeGrafter"/>
</dbReference>